<feature type="domain" description="AMP-dependent synthetase/ligase" evidence="16">
    <location>
        <begin position="25"/>
        <end position="367"/>
    </location>
</feature>
<dbReference type="InterPro" id="IPR020845">
    <property type="entry name" value="AMP-binding_CS"/>
</dbReference>
<dbReference type="Pfam" id="PF00501">
    <property type="entry name" value="AMP-binding"/>
    <property type="match status" value="1"/>
</dbReference>
<name>A0A9P0AW85_BRAAE</name>
<comment type="similarity">
    <text evidence="3">Belongs to the ATP-dependent AMP-binding enzyme family.</text>
</comment>
<dbReference type="Gene3D" id="2.30.38.10">
    <property type="entry name" value="Luciferase, Domain 3"/>
    <property type="match status" value="1"/>
</dbReference>
<keyword evidence="12" id="KW-0576">Peroxisome</keyword>
<evidence type="ECO:0000256" key="13">
    <source>
        <dbReference type="ARBA" id="ARBA00023223"/>
    </source>
</evidence>
<dbReference type="EMBL" id="OV121133">
    <property type="protein sequence ID" value="CAH0550983.1"/>
    <property type="molecule type" value="Genomic_DNA"/>
</dbReference>
<evidence type="ECO:0000256" key="6">
    <source>
        <dbReference type="ARBA" id="ARBA00022723"/>
    </source>
</evidence>
<dbReference type="GO" id="GO:0016405">
    <property type="term" value="F:CoA-ligase activity"/>
    <property type="evidence" value="ECO:0007669"/>
    <property type="project" value="TreeGrafter"/>
</dbReference>
<organism evidence="18 19">
    <name type="scientific">Brassicogethes aeneus</name>
    <name type="common">Rape pollen beetle</name>
    <name type="synonym">Meligethes aeneus</name>
    <dbReference type="NCBI Taxonomy" id="1431903"/>
    <lineage>
        <taxon>Eukaryota</taxon>
        <taxon>Metazoa</taxon>
        <taxon>Ecdysozoa</taxon>
        <taxon>Arthropoda</taxon>
        <taxon>Hexapoda</taxon>
        <taxon>Insecta</taxon>
        <taxon>Pterygota</taxon>
        <taxon>Neoptera</taxon>
        <taxon>Endopterygota</taxon>
        <taxon>Coleoptera</taxon>
        <taxon>Polyphaga</taxon>
        <taxon>Cucujiformia</taxon>
        <taxon>Nitidulidae</taxon>
        <taxon>Meligethinae</taxon>
        <taxon>Brassicogethes</taxon>
    </lineage>
</organism>
<dbReference type="PROSITE" id="PS00455">
    <property type="entry name" value="AMP_BINDING"/>
    <property type="match status" value="1"/>
</dbReference>
<keyword evidence="19" id="KW-1185">Reference proteome</keyword>
<keyword evidence="11" id="KW-0503">Monooxygenase</keyword>
<feature type="domain" description="AMP-binding enzyme C-terminal" evidence="17">
    <location>
        <begin position="419"/>
        <end position="495"/>
    </location>
</feature>
<dbReference type="SUPFAM" id="SSF56801">
    <property type="entry name" value="Acetyl-CoA synthetase-like"/>
    <property type="match status" value="1"/>
</dbReference>
<evidence type="ECO:0000256" key="4">
    <source>
        <dbReference type="ARBA" id="ARBA00012532"/>
    </source>
</evidence>
<dbReference type="GO" id="GO:0046872">
    <property type="term" value="F:metal ion binding"/>
    <property type="evidence" value="ECO:0007669"/>
    <property type="project" value="UniProtKB-KW"/>
</dbReference>
<dbReference type="Proteomes" id="UP001154078">
    <property type="component" value="Chromosome 2"/>
</dbReference>
<evidence type="ECO:0000256" key="11">
    <source>
        <dbReference type="ARBA" id="ARBA00023033"/>
    </source>
</evidence>
<evidence type="ECO:0000313" key="19">
    <source>
        <dbReference type="Proteomes" id="UP001154078"/>
    </source>
</evidence>
<accession>A0A9P0AW85</accession>
<evidence type="ECO:0000256" key="2">
    <source>
        <dbReference type="ARBA" id="ARBA00004275"/>
    </source>
</evidence>
<dbReference type="GO" id="GO:0005524">
    <property type="term" value="F:ATP binding"/>
    <property type="evidence" value="ECO:0007669"/>
    <property type="project" value="UniProtKB-KW"/>
</dbReference>
<evidence type="ECO:0000256" key="3">
    <source>
        <dbReference type="ARBA" id="ARBA00006432"/>
    </source>
</evidence>
<keyword evidence="10" id="KW-0560">Oxidoreductase</keyword>
<keyword evidence="8" id="KW-0067">ATP-binding</keyword>
<dbReference type="Gene3D" id="3.30.300.30">
    <property type="match status" value="1"/>
</dbReference>
<comment type="cofactor">
    <cofactor evidence="1">
        <name>Mg(2+)</name>
        <dbReference type="ChEBI" id="CHEBI:18420"/>
    </cofactor>
</comment>
<dbReference type="Gene3D" id="3.40.50.980">
    <property type="match status" value="2"/>
</dbReference>
<protein>
    <recommendedName>
        <fullName evidence="5">Luciferin 4-monooxygenase</fullName>
        <ecNumber evidence="4">1.13.12.7</ecNumber>
    </recommendedName>
</protein>
<evidence type="ECO:0000256" key="7">
    <source>
        <dbReference type="ARBA" id="ARBA00022741"/>
    </source>
</evidence>
<dbReference type="GO" id="GO:0004497">
    <property type="term" value="F:monooxygenase activity"/>
    <property type="evidence" value="ECO:0007669"/>
    <property type="project" value="UniProtKB-KW"/>
</dbReference>
<dbReference type="CDD" id="cd05911">
    <property type="entry name" value="Firefly_Luc_like"/>
    <property type="match status" value="1"/>
</dbReference>
<keyword evidence="13" id="KW-0455">Luminescence</keyword>
<dbReference type="GO" id="GO:0008218">
    <property type="term" value="P:bioluminescence"/>
    <property type="evidence" value="ECO:0007669"/>
    <property type="project" value="UniProtKB-KW"/>
</dbReference>
<evidence type="ECO:0000259" key="17">
    <source>
        <dbReference type="Pfam" id="PF13193"/>
    </source>
</evidence>
<comment type="subcellular location">
    <subcellularLocation>
        <location evidence="2">Peroxisome</location>
    </subcellularLocation>
</comment>
<dbReference type="PANTHER" id="PTHR24096">
    <property type="entry name" value="LONG-CHAIN-FATTY-ACID--COA LIGASE"/>
    <property type="match status" value="1"/>
</dbReference>
<evidence type="ECO:0000259" key="16">
    <source>
        <dbReference type="Pfam" id="PF00501"/>
    </source>
</evidence>
<dbReference type="FunFam" id="3.30.300.30:FF:000007">
    <property type="entry name" value="4-coumarate--CoA ligase 2"/>
    <property type="match status" value="1"/>
</dbReference>
<keyword evidence="9" id="KW-0460">Magnesium</keyword>
<dbReference type="PANTHER" id="PTHR24096:SF423">
    <property type="entry name" value="GM05240P"/>
    <property type="match status" value="1"/>
</dbReference>
<evidence type="ECO:0000256" key="5">
    <source>
        <dbReference type="ARBA" id="ARBA00019043"/>
    </source>
</evidence>
<dbReference type="InterPro" id="IPR000873">
    <property type="entry name" value="AMP-dep_synth/lig_dom"/>
</dbReference>
<keyword evidence="14" id="KW-0599">Photoprotein</keyword>
<keyword evidence="7" id="KW-0547">Nucleotide-binding</keyword>
<evidence type="ECO:0000256" key="10">
    <source>
        <dbReference type="ARBA" id="ARBA00023002"/>
    </source>
</evidence>
<dbReference type="InterPro" id="IPR045851">
    <property type="entry name" value="AMP-bd_C_sf"/>
</dbReference>
<evidence type="ECO:0000313" key="18">
    <source>
        <dbReference type="EMBL" id="CAH0550983.1"/>
    </source>
</evidence>
<gene>
    <name evidence="18" type="ORF">MELIAE_LOCUS3687</name>
</gene>
<comment type="catalytic activity">
    <reaction evidence="15">
        <text>firefly D-luciferin + ATP + O2 = firefly oxyluciferin + hnu + AMP + CO2 + diphosphate</text>
        <dbReference type="Rhea" id="RHEA:10732"/>
        <dbReference type="ChEBI" id="CHEBI:15379"/>
        <dbReference type="ChEBI" id="CHEBI:16526"/>
        <dbReference type="ChEBI" id="CHEBI:16792"/>
        <dbReference type="ChEBI" id="CHEBI:30212"/>
        <dbReference type="ChEBI" id="CHEBI:30616"/>
        <dbReference type="ChEBI" id="CHEBI:33019"/>
        <dbReference type="ChEBI" id="CHEBI:58038"/>
        <dbReference type="ChEBI" id="CHEBI:456215"/>
        <dbReference type="EC" id="1.13.12.7"/>
    </reaction>
</comment>
<evidence type="ECO:0000256" key="1">
    <source>
        <dbReference type="ARBA" id="ARBA00001946"/>
    </source>
</evidence>
<evidence type="ECO:0000256" key="12">
    <source>
        <dbReference type="ARBA" id="ARBA00023140"/>
    </source>
</evidence>
<dbReference type="Pfam" id="PF13193">
    <property type="entry name" value="AMP-binding_C"/>
    <property type="match status" value="1"/>
</dbReference>
<dbReference type="GO" id="GO:0005777">
    <property type="term" value="C:peroxisome"/>
    <property type="evidence" value="ECO:0007669"/>
    <property type="project" value="UniProtKB-SubCell"/>
</dbReference>
<dbReference type="InterPro" id="IPR025110">
    <property type="entry name" value="AMP-bd_C"/>
</dbReference>
<sequence>MKSGDPNKVVLIDHTSNEVIPNKILLEWSISLAKYLKSQGYTQKEDVIAIVSPNTWKYYVVLNAGLFLGIPMNALNPIYNKEEFKHCFSITKPTIIFASVVCLKTLENYRRHTDNSIKEIILLEDVIDDNFKNICYISQQNSIYDDYILEKVDPKKQTALILLSSGTSGLPKAVALTHYNIRHSMEYLMHPDFVGLDEKSVSLVVLPMFHIFGLLISFTCMTTQSKSIFLTQFKPDIYLKAIEEHKVTNLFLVPSLLLFLAKTPLLQNYNMDSVTNIFCGAAPAGKELELCVKKRFRNAEIKQIYGVTELAGAVTMTTKTTTSKHGSVGVPVPGTIIKIIDLDTKKVLPLGKKGEVCIKSPGCMKGYVANDLETRNSFDDDEFLKTGDLGYFDEDGVLFIVDRLKEVIKYKGFQVSPAELEDLLKKLDGVMDVGVVGKPDERSGELPVAFVVKAPECDITEETLINYVADNLSAYKGLHGGVIFVDKLPKNSTGKLLRRELIDQLKI</sequence>
<reference evidence="18" key="1">
    <citation type="submission" date="2021-12" db="EMBL/GenBank/DDBJ databases">
        <authorList>
            <person name="King R."/>
        </authorList>
    </citation>
    <scope>NUCLEOTIDE SEQUENCE</scope>
</reference>
<evidence type="ECO:0000256" key="9">
    <source>
        <dbReference type="ARBA" id="ARBA00022842"/>
    </source>
</evidence>
<dbReference type="EC" id="1.13.12.7" evidence="4"/>
<dbReference type="AlphaFoldDB" id="A0A9P0AW85"/>
<evidence type="ECO:0000256" key="14">
    <source>
        <dbReference type="ARBA" id="ARBA00023262"/>
    </source>
</evidence>
<proteinExistence type="inferred from homology"/>
<dbReference type="OrthoDB" id="10253869at2759"/>
<evidence type="ECO:0000256" key="15">
    <source>
        <dbReference type="ARBA" id="ARBA00048497"/>
    </source>
</evidence>
<keyword evidence="6" id="KW-0479">Metal-binding</keyword>
<evidence type="ECO:0000256" key="8">
    <source>
        <dbReference type="ARBA" id="ARBA00022840"/>
    </source>
</evidence>